<sequence length="142" mass="15848">MATGGEPPASAVHKPTLILLGKPLCSVCEVTSRMMEKLEHEFDVKRVNILSLFAKDGAVAVLGMGVYRLITEITEFFGNEYVMLLKYDNDTKVMAAVDIRRFVMVAQIDEKKVDISQLREAILEAKFNVWPVGAPSAFSLRR</sequence>
<evidence type="ECO:0000256" key="1">
    <source>
        <dbReference type="ARBA" id="ARBA00011738"/>
    </source>
</evidence>
<comment type="function">
    <text evidence="6">Glutaredoxin necessary for virion morphogenesis and virus replication.</text>
</comment>
<keyword evidence="5 6" id="KW-0676">Redox-active center</keyword>
<keyword evidence="2 6" id="KW-0813">Transport</keyword>
<keyword evidence="6" id="KW-1035">Host cytoplasm</keyword>
<protein>
    <recommendedName>
        <fullName evidence="6">Glutaredoxin-2</fullName>
    </recommendedName>
</protein>
<organism evidence="7 8">
    <name type="scientific">Parapoxvirus red deer/HL953</name>
    <dbReference type="NCBI Taxonomy" id="1579460"/>
    <lineage>
        <taxon>Viruses</taxon>
        <taxon>Varidnaviria</taxon>
        <taxon>Bamfordvirae</taxon>
        <taxon>Nucleocytoviricota</taxon>
        <taxon>Pokkesviricetes</taxon>
        <taxon>Chitovirales</taxon>
        <taxon>Poxviridae</taxon>
        <taxon>Chordopoxvirinae</taxon>
        <taxon>Parapoxvirus</taxon>
        <taxon>Parapoxvirus reddeerpox</taxon>
        <taxon>Red deerpox virus</taxon>
    </lineage>
</organism>
<proteinExistence type="inferred from homology"/>
<reference evidence="7 8" key="1">
    <citation type="submission" date="2014-09" db="EMBL/GenBank/DDBJ databases">
        <title>Parapoxvirus (PPV) of red deer reveals sub-clinical infection and confirms a unique species.</title>
        <authorList>
            <person name="Friederichs S."/>
            <person name="Stefan K."/>
            <person name="Helmut B."/>
            <person name="Heike L."/>
            <person name="Mathias B."/>
        </authorList>
    </citation>
    <scope>NUCLEOTIDE SEQUENCE [LARGE SCALE GENOMIC DNA]</scope>
    <source>
        <strain evidence="7">HL953</strain>
    </source>
</reference>
<evidence type="ECO:0000256" key="4">
    <source>
        <dbReference type="ARBA" id="ARBA00023157"/>
    </source>
</evidence>
<evidence type="ECO:0000256" key="3">
    <source>
        <dbReference type="ARBA" id="ARBA00022982"/>
    </source>
</evidence>
<keyword evidence="8" id="KW-1185">Reference proteome</keyword>
<keyword evidence="4" id="KW-1015">Disulfide bond</keyword>
<comment type="subunit">
    <text evidence="1">Homodimer.</text>
</comment>
<dbReference type="GeneID" id="22647438"/>
<evidence type="ECO:0000256" key="2">
    <source>
        <dbReference type="ARBA" id="ARBA00022448"/>
    </source>
</evidence>
<evidence type="ECO:0000313" key="7">
    <source>
        <dbReference type="EMBL" id="AIZ77291.1"/>
    </source>
</evidence>
<keyword evidence="3 6" id="KW-0249">Electron transport</keyword>
<dbReference type="EMBL" id="KM502564">
    <property type="protein sequence ID" value="AIZ77291.1"/>
    <property type="molecule type" value="Genomic_DNA"/>
</dbReference>
<dbReference type="KEGG" id="vg:22647438"/>
<dbReference type="RefSeq" id="YP_009112779.1">
    <property type="nucleotide sequence ID" value="NC_025963.1"/>
</dbReference>
<evidence type="ECO:0000256" key="6">
    <source>
        <dbReference type="RuleBase" id="RU363082"/>
    </source>
</evidence>
<dbReference type="Pfam" id="PF05768">
    <property type="entry name" value="Glrx-like"/>
    <property type="match status" value="1"/>
</dbReference>
<evidence type="ECO:0000256" key="5">
    <source>
        <dbReference type="ARBA" id="ARBA00023284"/>
    </source>
</evidence>
<comment type="subcellular location">
    <subcellularLocation>
        <location evidence="6">Host cytoplasm</location>
    </subcellularLocation>
</comment>
<dbReference type="InterPro" id="IPR008554">
    <property type="entry name" value="Glutaredoxin-like"/>
</dbReference>
<evidence type="ECO:0000313" key="8">
    <source>
        <dbReference type="Proteomes" id="UP000107385"/>
    </source>
</evidence>
<dbReference type="Proteomes" id="UP000107385">
    <property type="component" value="Segment"/>
</dbReference>
<name>A0A0A7MER6_9POXV</name>
<comment type="similarity">
    <text evidence="6">Belongs to the glutaredoxin family.</text>
</comment>
<dbReference type="OrthoDB" id="14183at10239"/>
<dbReference type="Gene3D" id="3.40.30.10">
    <property type="entry name" value="Glutaredoxin"/>
    <property type="match status" value="1"/>
</dbReference>
<accession>A0A0A7MER6</accession>
<dbReference type="GO" id="GO:0030430">
    <property type="term" value="C:host cell cytoplasm"/>
    <property type="evidence" value="ECO:0007669"/>
    <property type="project" value="UniProtKB-SubCell"/>
</dbReference>